<evidence type="ECO:0000256" key="3">
    <source>
        <dbReference type="ARBA" id="ARBA00022840"/>
    </source>
</evidence>
<dbReference type="EC" id="3.6.4.6" evidence="4"/>
<dbReference type="GO" id="GO:0035494">
    <property type="term" value="P:SNARE complex disassembly"/>
    <property type="evidence" value="ECO:0007669"/>
    <property type="project" value="InterPro"/>
</dbReference>
<dbReference type="GO" id="GO:0005524">
    <property type="term" value="F:ATP binding"/>
    <property type="evidence" value="ECO:0007669"/>
    <property type="project" value="UniProtKB-UniRule"/>
</dbReference>
<protein>
    <recommendedName>
        <fullName evidence="4">Vesicle-fusing ATPase</fullName>
        <ecNumber evidence="4">3.6.4.6</ecNumber>
    </recommendedName>
</protein>
<dbReference type="InterPro" id="IPR039812">
    <property type="entry name" value="Vesicle-fus_ATPase"/>
</dbReference>
<keyword evidence="4" id="KW-0653">Protein transport</keyword>
<dbReference type="SUPFAM" id="SSF54585">
    <property type="entry name" value="Cdc48 domain 2-like"/>
    <property type="match status" value="1"/>
</dbReference>
<keyword evidence="4" id="KW-0479">Metal-binding</keyword>
<dbReference type="InterPro" id="IPR041569">
    <property type="entry name" value="AAA_lid_3"/>
</dbReference>
<evidence type="ECO:0000259" key="6">
    <source>
        <dbReference type="Pfam" id="PF17862"/>
    </source>
</evidence>
<evidence type="ECO:0000313" key="7">
    <source>
        <dbReference type="EMBL" id="CAB9501041.1"/>
    </source>
</evidence>
<dbReference type="SUPFAM" id="SSF52540">
    <property type="entry name" value="P-loop containing nucleoside triphosphate hydrolases"/>
    <property type="match status" value="1"/>
</dbReference>
<dbReference type="Gene3D" id="2.40.40.20">
    <property type="match status" value="1"/>
</dbReference>
<dbReference type="Gene3D" id="3.40.50.300">
    <property type="entry name" value="P-loop containing nucleotide triphosphate hydrolases"/>
    <property type="match status" value="1"/>
</dbReference>
<dbReference type="Pfam" id="PF17862">
    <property type="entry name" value="AAA_lid_3"/>
    <property type="match status" value="1"/>
</dbReference>
<keyword evidence="4" id="KW-0813">Transport</keyword>
<dbReference type="GO" id="GO:0006891">
    <property type="term" value="P:intra-Golgi vesicle-mediated transport"/>
    <property type="evidence" value="ECO:0007669"/>
    <property type="project" value="TreeGrafter"/>
</dbReference>
<dbReference type="SUPFAM" id="SSF50692">
    <property type="entry name" value="ADC-like"/>
    <property type="match status" value="1"/>
</dbReference>
<comment type="function">
    <text evidence="4">Required for vesicle-mediated transport. Catalyzes the fusion of transport vesicles within the Golgi cisternae. Is also required for transport from the endoplasmic reticulum to the Golgi stack. Seems to function as a fusion protein required for the delivery of cargo proteins to all compartments of the Golgi stack independent of vesicle origin.</text>
</comment>
<keyword evidence="4" id="KW-0931">ER-Golgi transport</keyword>
<dbReference type="InterPro" id="IPR004201">
    <property type="entry name" value="Cdc48_dom2"/>
</dbReference>
<comment type="catalytic activity">
    <reaction evidence="4">
        <text>ATP + H2O = ADP + phosphate + H(+)</text>
        <dbReference type="Rhea" id="RHEA:13065"/>
        <dbReference type="ChEBI" id="CHEBI:15377"/>
        <dbReference type="ChEBI" id="CHEBI:15378"/>
        <dbReference type="ChEBI" id="CHEBI:30616"/>
        <dbReference type="ChEBI" id="CHEBI:43474"/>
        <dbReference type="ChEBI" id="CHEBI:456216"/>
        <dbReference type="EC" id="3.6.4.6"/>
    </reaction>
</comment>
<comment type="caution">
    <text evidence="7">The sequence shown here is derived from an EMBL/GenBank/DDBJ whole genome shotgun (WGS) entry which is preliminary data.</text>
</comment>
<comment type="cofactor">
    <cofactor evidence="4">
        <name>Mg(2+)</name>
        <dbReference type="ChEBI" id="CHEBI:18420"/>
    </cofactor>
    <text evidence="4">Binds 1 Mg(2+) ion per subunit.</text>
</comment>
<evidence type="ECO:0000313" key="8">
    <source>
        <dbReference type="Proteomes" id="UP001153069"/>
    </source>
</evidence>
<feature type="domain" description="CDC48" evidence="5">
    <location>
        <begin position="122"/>
        <end position="178"/>
    </location>
</feature>
<sequence>MKELKLEVSRLPQSRLALTNKAYVHPSALQGLVLGQQKPAPKHLEVLLNRHAVFHVEEKDGVPCHQIALNRLHRQYTQLCLGDQVSLKRLSCDVMKDLAAIAVSVRFLSQKKQRSFQPLLINTEELAATVKTTFEGQIFQPKQAIAVDYQGTLLELTIANISVDFFGRLVPTTNIHFQDQSNMAVLKFIDYKPSNFNLEEWGIFGLGAAINHVFRQAFASRLVRSSHIGSHAVHSMLLRGPIGCGKMLLVIKLAQALNAHYPYIIQDLSTTVLDELFSNAEKEQRKRKKGQLHIIAIDGIEWVREQRNLELLLRRAQQCHNVLVAVTTRQMDFESSSFHLVVDVGPPPDASARLKILRHYTAGLSEEALQRLPELAERCPNYTGAELEGLAKAAASYALARSHGKTSIEDPTKYDPKVTYSDFEKAMQDIEPRLKNAPVSSKTAVQLVANDHPPEDQEDWILV</sequence>
<dbReference type="Pfam" id="PF02933">
    <property type="entry name" value="CDC48_2"/>
    <property type="match status" value="1"/>
</dbReference>
<organism evidence="7 8">
    <name type="scientific">Seminavis robusta</name>
    <dbReference type="NCBI Taxonomy" id="568900"/>
    <lineage>
        <taxon>Eukaryota</taxon>
        <taxon>Sar</taxon>
        <taxon>Stramenopiles</taxon>
        <taxon>Ochrophyta</taxon>
        <taxon>Bacillariophyta</taxon>
        <taxon>Bacillariophyceae</taxon>
        <taxon>Bacillariophycidae</taxon>
        <taxon>Naviculales</taxon>
        <taxon>Naviculaceae</taxon>
        <taxon>Seminavis</taxon>
    </lineage>
</organism>
<dbReference type="InterPro" id="IPR027417">
    <property type="entry name" value="P-loop_NTPase"/>
</dbReference>
<gene>
    <name evidence="7" type="ORF">SEMRO_98_G050500.1</name>
</gene>
<dbReference type="GO" id="GO:0043001">
    <property type="term" value="P:Golgi to plasma membrane protein transport"/>
    <property type="evidence" value="ECO:0007669"/>
    <property type="project" value="TreeGrafter"/>
</dbReference>
<dbReference type="InterPro" id="IPR029067">
    <property type="entry name" value="CDC48_domain_2-like_sf"/>
</dbReference>
<dbReference type="GO" id="GO:0046872">
    <property type="term" value="F:metal ion binding"/>
    <property type="evidence" value="ECO:0007669"/>
    <property type="project" value="UniProtKB-UniRule"/>
</dbReference>
<evidence type="ECO:0000259" key="5">
    <source>
        <dbReference type="Pfam" id="PF02933"/>
    </source>
</evidence>
<dbReference type="EMBL" id="CAICTM010000097">
    <property type="protein sequence ID" value="CAB9501041.1"/>
    <property type="molecule type" value="Genomic_DNA"/>
</dbReference>
<accession>A0A9N8H4Y8</accession>
<reference evidence="7" key="1">
    <citation type="submission" date="2020-06" db="EMBL/GenBank/DDBJ databases">
        <authorList>
            <consortium name="Plant Systems Biology data submission"/>
        </authorList>
    </citation>
    <scope>NUCLEOTIDE SEQUENCE</scope>
    <source>
        <strain evidence="7">D6</strain>
    </source>
</reference>
<dbReference type="AlphaFoldDB" id="A0A9N8H4Y8"/>
<dbReference type="Proteomes" id="UP001153069">
    <property type="component" value="Unassembled WGS sequence"/>
</dbReference>
<keyword evidence="8" id="KW-1185">Reference proteome</keyword>
<dbReference type="Gene3D" id="1.10.8.60">
    <property type="match status" value="1"/>
</dbReference>
<dbReference type="PANTHER" id="PTHR23078:SF3">
    <property type="entry name" value="VESICLE-FUSING ATPASE"/>
    <property type="match status" value="1"/>
</dbReference>
<proteinExistence type="inferred from homology"/>
<dbReference type="GO" id="GO:0016887">
    <property type="term" value="F:ATP hydrolysis activity"/>
    <property type="evidence" value="ECO:0007669"/>
    <property type="project" value="InterPro"/>
</dbReference>
<keyword evidence="3 4" id="KW-0067">ATP-binding</keyword>
<comment type="subcellular location">
    <subcellularLocation>
        <location evidence="4">Cytoplasm</location>
    </subcellularLocation>
</comment>
<dbReference type="PANTHER" id="PTHR23078">
    <property type="entry name" value="VESICULAR-FUSION PROTEIN NSF"/>
    <property type="match status" value="1"/>
</dbReference>
<feature type="domain" description="AAA ATPase AAA+ lid" evidence="6">
    <location>
        <begin position="372"/>
        <end position="404"/>
    </location>
</feature>
<evidence type="ECO:0000256" key="2">
    <source>
        <dbReference type="ARBA" id="ARBA00022741"/>
    </source>
</evidence>
<evidence type="ECO:0000256" key="1">
    <source>
        <dbReference type="ARBA" id="ARBA00006914"/>
    </source>
</evidence>
<dbReference type="GO" id="GO:0005795">
    <property type="term" value="C:Golgi stack"/>
    <property type="evidence" value="ECO:0007669"/>
    <property type="project" value="TreeGrafter"/>
</dbReference>
<dbReference type="InterPro" id="IPR009010">
    <property type="entry name" value="Asp_de-COase-like_dom_sf"/>
</dbReference>
<evidence type="ECO:0000256" key="4">
    <source>
        <dbReference type="RuleBase" id="RU367045"/>
    </source>
</evidence>
<keyword evidence="4" id="KW-0963">Cytoplasm</keyword>
<keyword evidence="2 4" id="KW-0547">Nucleotide-binding</keyword>
<name>A0A9N8H4Y8_9STRA</name>
<keyword evidence="4" id="KW-0460">Magnesium</keyword>
<comment type="similarity">
    <text evidence="1 4">Belongs to the AAA ATPase family.</text>
</comment>
<dbReference type="Gene3D" id="3.10.330.10">
    <property type="match status" value="1"/>
</dbReference>
<keyword evidence="4" id="KW-0378">Hydrolase</keyword>